<dbReference type="Gene3D" id="3.40.1190.20">
    <property type="match status" value="1"/>
</dbReference>
<dbReference type="OrthoDB" id="9813569at2"/>
<comment type="similarity">
    <text evidence="1">Belongs to the carbohydrate kinase PfkB family.</text>
</comment>
<organism evidence="7 8">
    <name type="scientific">Paenibacillus flagellatus</name>
    <dbReference type="NCBI Taxonomy" id="2211139"/>
    <lineage>
        <taxon>Bacteria</taxon>
        <taxon>Bacillati</taxon>
        <taxon>Bacillota</taxon>
        <taxon>Bacilli</taxon>
        <taxon>Bacillales</taxon>
        <taxon>Paenibacillaceae</taxon>
        <taxon>Paenibacillus</taxon>
    </lineage>
</organism>
<dbReference type="CDD" id="cd01166">
    <property type="entry name" value="KdgK"/>
    <property type="match status" value="1"/>
</dbReference>
<dbReference type="Pfam" id="PF00294">
    <property type="entry name" value="PfkB"/>
    <property type="match status" value="1"/>
</dbReference>
<keyword evidence="2" id="KW-0808">Transferase</keyword>
<dbReference type="InterPro" id="IPR050306">
    <property type="entry name" value="PfkB_Carbo_kinase"/>
</dbReference>
<dbReference type="PROSITE" id="PS00584">
    <property type="entry name" value="PFKB_KINASES_2"/>
    <property type="match status" value="1"/>
</dbReference>
<evidence type="ECO:0000256" key="4">
    <source>
        <dbReference type="ARBA" id="ARBA00022777"/>
    </source>
</evidence>
<evidence type="ECO:0000256" key="1">
    <source>
        <dbReference type="ARBA" id="ARBA00010688"/>
    </source>
</evidence>
<accession>A0A2V5JZL0</accession>
<keyword evidence="3" id="KW-0547">Nucleotide-binding</keyword>
<proteinExistence type="inferred from homology"/>
<sequence length="330" mass="35486">MSPNRDNVARTAEAAEAPEVVTFGESMGLMMPTGAKGIEYSAHFEKSIAGAESNVAIGIARLGHRSGWCGQLGGDPLGRYALKLIRGEGVDVSRAALVDGAPTGLIIREVVNGKSSVFYYRKHSAASLMRPDQLDEAYIAGAKLLHVTGITPALSDSCRDTVREAIRIARKHGVRVCFDPNLRLKLWSAAEARNVLLALAEEADYFLPGLDELKLLYETDDFEQIVSRLSRLKAVSVVKGGDDRTFLVENGNVTSVPYFKAERVVDTVGAGDGFCAGFLVGLLKGYSHAEAVRIGNLIGSMVVQAAGDWEGLPTWAEVQAALNNETHVER</sequence>
<keyword evidence="4 7" id="KW-0418">Kinase</keyword>
<keyword evidence="5" id="KW-0067">ATP-binding</keyword>
<evidence type="ECO:0000259" key="6">
    <source>
        <dbReference type="Pfam" id="PF00294"/>
    </source>
</evidence>
<gene>
    <name evidence="7" type="ORF">DLM86_28130</name>
</gene>
<dbReference type="InterPro" id="IPR029056">
    <property type="entry name" value="Ribokinase-like"/>
</dbReference>
<dbReference type="GO" id="GO:0016301">
    <property type="term" value="F:kinase activity"/>
    <property type="evidence" value="ECO:0007669"/>
    <property type="project" value="UniProtKB-KW"/>
</dbReference>
<dbReference type="RefSeq" id="WP_110843387.1">
    <property type="nucleotide sequence ID" value="NZ_QJVJ01000017.1"/>
</dbReference>
<dbReference type="EMBL" id="QJVJ01000017">
    <property type="protein sequence ID" value="PYI50643.1"/>
    <property type="molecule type" value="Genomic_DNA"/>
</dbReference>
<evidence type="ECO:0000256" key="3">
    <source>
        <dbReference type="ARBA" id="ARBA00022741"/>
    </source>
</evidence>
<comment type="caution">
    <text evidence="7">The sequence shown here is derived from an EMBL/GenBank/DDBJ whole genome shotgun (WGS) entry which is preliminary data.</text>
</comment>
<dbReference type="AlphaFoldDB" id="A0A2V5JZL0"/>
<dbReference type="Proteomes" id="UP000247476">
    <property type="component" value="Unassembled WGS sequence"/>
</dbReference>
<feature type="domain" description="Carbohydrate kinase PfkB" evidence="6">
    <location>
        <begin position="20"/>
        <end position="314"/>
    </location>
</feature>
<dbReference type="InterPro" id="IPR002173">
    <property type="entry name" value="Carboh/pur_kinase_PfkB_CS"/>
</dbReference>
<evidence type="ECO:0000313" key="7">
    <source>
        <dbReference type="EMBL" id="PYI50643.1"/>
    </source>
</evidence>
<protein>
    <submittedName>
        <fullName evidence="7">Sugar kinase</fullName>
    </submittedName>
</protein>
<dbReference type="PANTHER" id="PTHR43085:SF1">
    <property type="entry name" value="PSEUDOURIDINE KINASE-RELATED"/>
    <property type="match status" value="1"/>
</dbReference>
<dbReference type="PANTHER" id="PTHR43085">
    <property type="entry name" value="HEXOKINASE FAMILY MEMBER"/>
    <property type="match status" value="1"/>
</dbReference>
<dbReference type="GO" id="GO:0005524">
    <property type="term" value="F:ATP binding"/>
    <property type="evidence" value="ECO:0007669"/>
    <property type="project" value="UniProtKB-KW"/>
</dbReference>
<name>A0A2V5JZL0_9BACL</name>
<reference evidence="7 8" key="1">
    <citation type="submission" date="2018-05" db="EMBL/GenBank/DDBJ databases">
        <title>Paenibacillus flagellatus sp. nov., isolated from selenium mineral soil.</title>
        <authorList>
            <person name="Dai X."/>
        </authorList>
    </citation>
    <scope>NUCLEOTIDE SEQUENCE [LARGE SCALE GENOMIC DNA]</scope>
    <source>
        <strain evidence="7 8">DXL2</strain>
    </source>
</reference>
<evidence type="ECO:0000256" key="2">
    <source>
        <dbReference type="ARBA" id="ARBA00022679"/>
    </source>
</evidence>
<keyword evidence="8" id="KW-1185">Reference proteome</keyword>
<evidence type="ECO:0000256" key="5">
    <source>
        <dbReference type="ARBA" id="ARBA00022840"/>
    </source>
</evidence>
<evidence type="ECO:0000313" key="8">
    <source>
        <dbReference type="Proteomes" id="UP000247476"/>
    </source>
</evidence>
<dbReference type="SUPFAM" id="SSF53613">
    <property type="entry name" value="Ribokinase-like"/>
    <property type="match status" value="1"/>
</dbReference>
<dbReference type="InterPro" id="IPR011611">
    <property type="entry name" value="PfkB_dom"/>
</dbReference>